<comment type="caution">
    <text evidence="1">The sequence shown here is derived from an EMBL/GenBank/DDBJ whole genome shotgun (WGS) entry which is preliminary data.</text>
</comment>
<organism evidence="1 2">
    <name type="scientific">Ustilago hordei</name>
    <name type="common">Barley covered smut fungus</name>
    <dbReference type="NCBI Taxonomy" id="120017"/>
    <lineage>
        <taxon>Eukaryota</taxon>
        <taxon>Fungi</taxon>
        <taxon>Dikarya</taxon>
        <taxon>Basidiomycota</taxon>
        <taxon>Ustilaginomycotina</taxon>
        <taxon>Ustilaginomycetes</taxon>
        <taxon>Ustilaginales</taxon>
        <taxon>Ustilaginaceae</taxon>
        <taxon>Ustilago</taxon>
    </lineage>
</organism>
<gene>
    <name evidence="1" type="ORF">UHOR_02637</name>
</gene>
<dbReference type="Proteomes" id="UP000006174">
    <property type="component" value="Unassembled WGS sequence"/>
</dbReference>
<name>I2G214_USTHO</name>
<proteinExistence type="predicted"/>
<accession>I2G214</accession>
<evidence type="ECO:0000313" key="2">
    <source>
        <dbReference type="Proteomes" id="UP000006174"/>
    </source>
</evidence>
<dbReference type="AlphaFoldDB" id="I2G214"/>
<evidence type="ECO:0000313" key="1">
    <source>
        <dbReference type="EMBL" id="CCF53207.1"/>
    </source>
</evidence>
<dbReference type="HOGENOM" id="CLU_1483062_0_0_1"/>
<protein>
    <submittedName>
        <fullName evidence="1">Uncharacterized protein</fullName>
    </submittedName>
</protein>
<reference evidence="1 2" key="1">
    <citation type="journal article" date="2012" name="Plant Cell">
        <title>Genome comparison of barley and maize smut fungi reveals targeted loss of RNA silencing components and species-specific presence of transposable elements.</title>
        <authorList>
            <person name="Laurie J.D."/>
            <person name="Ali S."/>
            <person name="Linning R."/>
            <person name="Mannhaupt G."/>
            <person name="Wong P."/>
            <person name="Gueldener U."/>
            <person name="Muensterkoetter M."/>
            <person name="Moore R."/>
            <person name="Kahmann R."/>
            <person name="Bakkeren G."/>
            <person name="Schirawski J."/>
        </authorList>
    </citation>
    <scope>NUCLEOTIDE SEQUENCE [LARGE SCALE GENOMIC DNA]</scope>
    <source>
        <strain evidence="2">Uh4875-4</strain>
    </source>
</reference>
<sequence length="182" mass="19678">MLTVWFHSALVAQSQVPSTSQNFRASSAHVAKDECQRASTGHQEANAKCFICRRLAELPCHECAATLRGEISEIDQNPERAAAAPHSFVLRALHRPVKAIADQLPDLDGGLCRLTELASVFVSPEDVPVVCVENRNVSTKTSPQIIRGAFCTLGYKYSKAFGAETSGKVVRASQPLFGNLGK</sequence>
<dbReference type="EMBL" id="CAGI01000181">
    <property type="protein sequence ID" value="CCF53207.1"/>
    <property type="molecule type" value="Genomic_DNA"/>
</dbReference>
<keyword evidence="2" id="KW-1185">Reference proteome</keyword>